<keyword evidence="1" id="KW-0472">Membrane</keyword>
<feature type="non-terminal residue" evidence="2">
    <location>
        <position position="102"/>
    </location>
</feature>
<name>D3AQE7_9FIRM</name>
<keyword evidence="1" id="KW-0812">Transmembrane</keyword>
<comment type="caution">
    <text evidence="2">The sequence shown here is derived from an EMBL/GenBank/DDBJ whole genome shotgun (WGS) entry which is preliminary data.</text>
</comment>
<keyword evidence="1" id="KW-1133">Transmembrane helix</keyword>
<evidence type="ECO:0000313" key="2">
    <source>
        <dbReference type="EMBL" id="EFC95957.1"/>
    </source>
</evidence>
<protein>
    <submittedName>
        <fullName evidence="2">Uncharacterized protein</fullName>
    </submittedName>
</protein>
<accession>D3AQE7</accession>
<dbReference type="AlphaFoldDB" id="D3AQE7"/>
<sequence>MQMDRVYMIPLGFNFIKWLGDHLLKPIIDAIVKILDPIFTGFLDFLGDMIVKMLAGVFYAIYTSLLSMVDFSQTIFDFLSGARKVYSPQGGFALEDYMLNFF</sequence>
<dbReference type="HOGENOM" id="CLU_2283348_0_0_9"/>
<dbReference type="EMBL" id="ACIO01000646">
    <property type="protein sequence ID" value="EFC95957.1"/>
    <property type="molecule type" value="Genomic_DNA"/>
</dbReference>
<feature type="transmembrane region" description="Helical" evidence="1">
    <location>
        <begin position="49"/>
        <end position="69"/>
    </location>
</feature>
<dbReference type="Proteomes" id="UP000004968">
    <property type="component" value="Unassembled WGS sequence"/>
</dbReference>
<evidence type="ECO:0000313" key="3">
    <source>
        <dbReference type="Proteomes" id="UP000004968"/>
    </source>
</evidence>
<proteinExistence type="predicted"/>
<gene>
    <name evidence="2" type="ORF">CLOSTHATH_05853</name>
</gene>
<evidence type="ECO:0000256" key="1">
    <source>
        <dbReference type="SAM" id="Phobius"/>
    </source>
</evidence>
<organism evidence="2 3">
    <name type="scientific">Hungatella hathewayi DSM 13479</name>
    <dbReference type="NCBI Taxonomy" id="566550"/>
    <lineage>
        <taxon>Bacteria</taxon>
        <taxon>Bacillati</taxon>
        <taxon>Bacillota</taxon>
        <taxon>Clostridia</taxon>
        <taxon>Lachnospirales</taxon>
        <taxon>Lachnospiraceae</taxon>
        <taxon>Hungatella</taxon>
    </lineage>
</organism>
<reference evidence="2 3" key="1">
    <citation type="submission" date="2010-01" db="EMBL/GenBank/DDBJ databases">
        <authorList>
            <person name="Weinstock G."/>
            <person name="Sodergren E."/>
            <person name="Clifton S."/>
            <person name="Fulton L."/>
            <person name="Fulton B."/>
            <person name="Courtney L."/>
            <person name="Fronick C."/>
            <person name="Harrison M."/>
            <person name="Strong C."/>
            <person name="Farmer C."/>
            <person name="Delahaunty K."/>
            <person name="Markovic C."/>
            <person name="Hall O."/>
            <person name="Minx P."/>
            <person name="Tomlinson C."/>
            <person name="Mitreva M."/>
            <person name="Nelson J."/>
            <person name="Hou S."/>
            <person name="Wollam A."/>
            <person name="Pepin K.H."/>
            <person name="Johnson M."/>
            <person name="Bhonagiri V."/>
            <person name="Nash W.E."/>
            <person name="Warren W."/>
            <person name="Chinwalla A."/>
            <person name="Mardis E.R."/>
            <person name="Wilson R.K."/>
        </authorList>
    </citation>
    <scope>NUCLEOTIDE SEQUENCE [LARGE SCALE GENOMIC DNA]</scope>
    <source>
        <strain evidence="2 3">DSM 13479</strain>
    </source>
</reference>